<protein>
    <submittedName>
        <fullName evidence="5">OLC1v1021708C1</fullName>
    </submittedName>
</protein>
<feature type="domain" description="BTB" evidence="4">
    <location>
        <begin position="164"/>
        <end position="239"/>
    </location>
</feature>
<name>A0AAV1BYH5_OLDCO</name>
<feature type="region of interest" description="Disordered" evidence="3">
    <location>
        <begin position="76"/>
        <end position="99"/>
    </location>
</feature>
<dbReference type="AlphaFoldDB" id="A0AAV1BYH5"/>
<keyword evidence="6" id="KW-1185">Reference proteome</keyword>
<dbReference type="PROSITE" id="PS50097">
    <property type="entry name" value="BTB"/>
    <property type="match status" value="1"/>
</dbReference>
<dbReference type="CDD" id="cd14733">
    <property type="entry name" value="BACK"/>
    <property type="match status" value="1"/>
</dbReference>
<dbReference type="FunFam" id="1.25.40.420:FF:000026">
    <property type="entry name" value="BTB/POZ domain-containing protein"/>
    <property type="match status" value="1"/>
</dbReference>
<evidence type="ECO:0000313" key="6">
    <source>
        <dbReference type="Proteomes" id="UP001161247"/>
    </source>
</evidence>
<dbReference type="SMART" id="SM00225">
    <property type="entry name" value="BTB"/>
    <property type="match status" value="1"/>
</dbReference>
<evidence type="ECO:0000313" key="5">
    <source>
        <dbReference type="EMBL" id="CAI9087600.1"/>
    </source>
</evidence>
<dbReference type="InterPro" id="IPR000210">
    <property type="entry name" value="BTB/POZ_dom"/>
</dbReference>
<evidence type="ECO:0000259" key="4">
    <source>
        <dbReference type="PROSITE" id="PS50097"/>
    </source>
</evidence>
<gene>
    <name evidence="5" type="ORF">OLC1_LOCUS379</name>
</gene>
<dbReference type="Gene3D" id="3.30.710.10">
    <property type="entry name" value="Potassium Channel Kv1.1, Chain A"/>
    <property type="match status" value="1"/>
</dbReference>
<proteinExistence type="predicted"/>
<dbReference type="EMBL" id="OX459118">
    <property type="protein sequence ID" value="CAI9087600.1"/>
    <property type="molecule type" value="Genomic_DNA"/>
</dbReference>
<feature type="coiled-coil region" evidence="2">
    <location>
        <begin position="119"/>
        <end position="150"/>
    </location>
</feature>
<reference evidence="5" key="1">
    <citation type="submission" date="2023-03" db="EMBL/GenBank/DDBJ databases">
        <authorList>
            <person name="Julca I."/>
        </authorList>
    </citation>
    <scope>NUCLEOTIDE SEQUENCE</scope>
</reference>
<dbReference type="Pfam" id="PF00651">
    <property type="entry name" value="BTB"/>
    <property type="match status" value="1"/>
</dbReference>
<evidence type="ECO:0000256" key="3">
    <source>
        <dbReference type="SAM" id="MobiDB-lite"/>
    </source>
</evidence>
<dbReference type="Gene3D" id="1.25.40.420">
    <property type="match status" value="1"/>
</dbReference>
<evidence type="ECO:0000256" key="1">
    <source>
        <dbReference type="ARBA" id="ARBA00004906"/>
    </source>
</evidence>
<dbReference type="InterPro" id="IPR011333">
    <property type="entry name" value="SKP1/BTB/POZ_sf"/>
</dbReference>
<organism evidence="5 6">
    <name type="scientific">Oldenlandia corymbosa var. corymbosa</name>
    <dbReference type="NCBI Taxonomy" id="529605"/>
    <lineage>
        <taxon>Eukaryota</taxon>
        <taxon>Viridiplantae</taxon>
        <taxon>Streptophyta</taxon>
        <taxon>Embryophyta</taxon>
        <taxon>Tracheophyta</taxon>
        <taxon>Spermatophyta</taxon>
        <taxon>Magnoliopsida</taxon>
        <taxon>eudicotyledons</taxon>
        <taxon>Gunneridae</taxon>
        <taxon>Pentapetalae</taxon>
        <taxon>asterids</taxon>
        <taxon>lamiids</taxon>
        <taxon>Gentianales</taxon>
        <taxon>Rubiaceae</taxon>
        <taxon>Rubioideae</taxon>
        <taxon>Spermacoceae</taxon>
        <taxon>Hedyotis-Oldenlandia complex</taxon>
        <taxon>Oldenlandia</taxon>
    </lineage>
</organism>
<feature type="compositionally biased region" description="Acidic residues" evidence="3">
    <location>
        <begin position="76"/>
        <end position="94"/>
    </location>
</feature>
<dbReference type="Proteomes" id="UP001161247">
    <property type="component" value="Chromosome 1"/>
</dbReference>
<comment type="pathway">
    <text evidence="1">Protein modification; protein ubiquitination.</text>
</comment>
<dbReference type="PANTHER" id="PTHR24413">
    <property type="entry name" value="SPECKLE-TYPE POZ PROTEIN"/>
    <property type="match status" value="1"/>
</dbReference>
<dbReference type="SUPFAM" id="SSF54695">
    <property type="entry name" value="POZ domain"/>
    <property type="match status" value="1"/>
</dbReference>
<sequence length="345" mass="39180">MIIQNYKLPVLLNSYFVLIPHENPRPFPNGQTSVVHRFPLVAGSPTRPPVRFAAHRIPPCPTDLFQHTTILMDDISSEEDDTTSTEEEEEDVDEEASRRDTMKCVSCKEDYGSCDAGTCRECYEEASETEEELKREIEELKSKINFLRFSLGSPPRSHSSPPFSDVVLVASDDSFTSSQPVLVPAHRAVLACRSPVFRAMLENKMEESISGTIKIGDVSYDVLRIFVNYLYTAEACLDENVAYDLLVLADKYQVKHLKTYCEKYLMSNLTWENSIPTYAFAHQHNAKTLLDAALSLIMDNMDQLSRRAEYAELVEKDPRMIVEIYETYLSRQVNTAAISDPIKKP</sequence>
<keyword evidence="2" id="KW-0175">Coiled coil</keyword>
<accession>A0AAV1BYH5</accession>
<dbReference type="CDD" id="cd18186">
    <property type="entry name" value="BTB_POZ_ZBTB_KLHL-like"/>
    <property type="match status" value="1"/>
</dbReference>
<evidence type="ECO:0000256" key="2">
    <source>
        <dbReference type="SAM" id="Coils"/>
    </source>
</evidence>